<name>A0A8B7R3W5_HIPAR</name>
<organism evidence="2 3">
    <name type="scientific">Hipposideros armiger</name>
    <name type="common">Great Himalayan leaf-nosed bat</name>
    <dbReference type="NCBI Taxonomy" id="186990"/>
    <lineage>
        <taxon>Eukaryota</taxon>
        <taxon>Metazoa</taxon>
        <taxon>Chordata</taxon>
        <taxon>Craniata</taxon>
        <taxon>Vertebrata</taxon>
        <taxon>Euteleostomi</taxon>
        <taxon>Mammalia</taxon>
        <taxon>Eutheria</taxon>
        <taxon>Laurasiatheria</taxon>
        <taxon>Chiroptera</taxon>
        <taxon>Yinpterochiroptera</taxon>
        <taxon>Rhinolophoidea</taxon>
        <taxon>Hipposideridae</taxon>
        <taxon>Hipposideros</taxon>
    </lineage>
</organism>
<keyword evidence="2" id="KW-1185">Reference proteome</keyword>
<evidence type="ECO:0000313" key="3">
    <source>
        <dbReference type="RefSeq" id="XP_019494808.1"/>
    </source>
</evidence>
<reference evidence="3" key="1">
    <citation type="submission" date="2025-08" db="UniProtKB">
        <authorList>
            <consortium name="RefSeq"/>
        </authorList>
    </citation>
    <scope>IDENTIFICATION</scope>
    <source>
        <tissue evidence="3">Muscle</tissue>
    </source>
</reference>
<sequence length="139" mass="15743">MKHLLKDPQREKPGPPPTPEHRPPSPSSRPTAAWGQPGAQRSGQQRLQTQDWVCEPLQRSRRPSRHWSLSIEEHRRLAMQGVWERRGAGGASAHRLEVAQIVAQLVSEDVDKDVLIPHPQRSAEPTHAFHTFLARSLPF</sequence>
<accession>A0A8B7R3W5</accession>
<dbReference type="AlphaFoldDB" id="A0A8B7R3W5"/>
<dbReference type="RefSeq" id="XP_019494808.1">
    <property type="nucleotide sequence ID" value="XM_019639263.1"/>
</dbReference>
<evidence type="ECO:0000313" key="2">
    <source>
        <dbReference type="Proteomes" id="UP000694851"/>
    </source>
</evidence>
<feature type="compositionally biased region" description="Polar residues" evidence="1">
    <location>
        <begin position="39"/>
        <end position="51"/>
    </location>
</feature>
<dbReference type="KEGG" id="hai:109381042"/>
<dbReference type="Proteomes" id="UP000694851">
    <property type="component" value="Unplaced"/>
</dbReference>
<dbReference type="CTD" id="647310"/>
<evidence type="ECO:0000256" key="1">
    <source>
        <dbReference type="SAM" id="MobiDB-lite"/>
    </source>
</evidence>
<dbReference type="GeneID" id="109381042"/>
<protein>
    <submittedName>
        <fullName evidence="3">Testis-expressed sequence 22 protein</fullName>
    </submittedName>
</protein>
<feature type="compositionally biased region" description="Basic and acidic residues" evidence="1">
    <location>
        <begin position="1"/>
        <end position="23"/>
    </location>
</feature>
<dbReference type="OrthoDB" id="9836523at2759"/>
<proteinExistence type="predicted"/>
<gene>
    <name evidence="3" type="primary">TEX22</name>
</gene>
<feature type="region of interest" description="Disordered" evidence="1">
    <location>
        <begin position="1"/>
        <end position="66"/>
    </location>
</feature>